<organism evidence="2 3">
    <name type="scientific">Rhizodiscina lignyota</name>
    <dbReference type="NCBI Taxonomy" id="1504668"/>
    <lineage>
        <taxon>Eukaryota</taxon>
        <taxon>Fungi</taxon>
        <taxon>Dikarya</taxon>
        <taxon>Ascomycota</taxon>
        <taxon>Pezizomycotina</taxon>
        <taxon>Dothideomycetes</taxon>
        <taxon>Pleosporomycetidae</taxon>
        <taxon>Aulographales</taxon>
        <taxon>Rhizodiscinaceae</taxon>
        <taxon>Rhizodiscina</taxon>
    </lineage>
</organism>
<proteinExistence type="predicted"/>
<feature type="compositionally biased region" description="Low complexity" evidence="1">
    <location>
        <begin position="1"/>
        <end position="11"/>
    </location>
</feature>
<evidence type="ECO:0000313" key="2">
    <source>
        <dbReference type="EMBL" id="KAF2094289.1"/>
    </source>
</evidence>
<gene>
    <name evidence="2" type="ORF">NA57DRAFT_60919</name>
</gene>
<feature type="region of interest" description="Disordered" evidence="1">
    <location>
        <begin position="1"/>
        <end position="44"/>
    </location>
</feature>
<reference evidence="2" key="1">
    <citation type="journal article" date="2020" name="Stud. Mycol.">
        <title>101 Dothideomycetes genomes: a test case for predicting lifestyles and emergence of pathogens.</title>
        <authorList>
            <person name="Haridas S."/>
            <person name="Albert R."/>
            <person name="Binder M."/>
            <person name="Bloem J."/>
            <person name="Labutti K."/>
            <person name="Salamov A."/>
            <person name="Andreopoulos B."/>
            <person name="Baker S."/>
            <person name="Barry K."/>
            <person name="Bills G."/>
            <person name="Bluhm B."/>
            <person name="Cannon C."/>
            <person name="Castanera R."/>
            <person name="Culley D."/>
            <person name="Daum C."/>
            <person name="Ezra D."/>
            <person name="Gonzalez J."/>
            <person name="Henrissat B."/>
            <person name="Kuo A."/>
            <person name="Liang C."/>
            <person name="Lipzen A."/>
            <person name="Lutzoni F."/>
            <person name="Magnuson J."/>
            <person name="Mondo S."/>
            <person name="Nolan M."/>
            <person name="Ohm R."/>
            <person name="Pangilinan J."/>
            <person name="Park H.-J."/>
            <person name="Ramirez L."/>
            <person name="Alfaro M."/>
            <person name="Sun H."/>
            <person name="Tritt A."/>
            <person name="Yoshinaga Y."/>
            <person name="Zwiers L.-H."/>
            <person name="Turgeon B."/>
            <person name="Goodwin S."/>
            <person name="Spatafora J."/>
            <person name="Crous P."/>
            <person name="Grigoriev I."/>
        </authorList>
    </citation>
    <scope>NUCLEOTIDE SEQUENCE</scope>
    <source>
        <strain evidence="2">CBS 133067</strain>
    </source>
</reference>
<dbReference type="AlphaFoldDB" id="A0A9P4I5L7"/>
<feature type="compositionally biased region" description="Polar residues" evidence="1">
    <location>
        <begin position="142"/>
        <end position="153"/>
    </location>
</feature>
<keyword evidence="3" id="KW-1185">Reference proteome</keyword>
<comment type="caution">
    <text evidence="2">The sequence shown here is derived from an EMBL/GenBank/DDBJ whole genome shotgun (WGS) entry which is preliminary data.</text>
</comment>
<evidence type="ECO:0000313" key="3">
    <source>
        <dbReference type="Proteomes" id="UP000799772"/>
    </source>
</evidence>
<feature type="compositionally biased region" description="Pro residues" evidence="1">
    <location>
        <begin position="12"/>
        <end position="32"/>
    </location>
</feature>
<protein>
    <submittedName>
        <fullName evidence="2">Uncharacterized protein</fullName>
    </submittedName>
</protein>
<accession>A0A9P4I5L7</accession>
<evidence type="ECO:0000256" key="1">
    <source>
        <dbReference type="SAM" id="MobiDB-lite"/>
    </source>
</evidence>
<sequence>MPGKTAQLRPAPLRPAKPQLPPVPLPQYPAHPPHPKRTYPLSRRLQSREFYREAEEEHLVSRKELADTRRNRYALAIENIRRKNSDPSKRRRQQRAAQLAQFNRDATPSPQLRLPPAQVPGVAAPHSAAIGGQVLNGAPDSHASSIQQGQRNIQGARGHHTLHPGPVGLPDVTKTKDNEDDCAEQQTSGPVDAAEQMDMEVDKLDDLVEAVYSHVVIQEICERFGEMIHSMMTTLEEGSRLQRSILEIRIPLRMMAC</sequence>
<dbReference type="EMBL" id="ML978135">
    <property type="protein sequence ID" value="KAF2094289.1"/>
    <property type="molecule type" value="Genomic_DNA"/>
</dbReference>
<feature type="region of interest" description="Disordered" evidence="1">
    <location>
        <begin position="102"/>
        <end position="191"/>
    </location>
</feature>
<name>A0A9P4I5L7_9PEZI</name>
<dbReference type="Proteomes" id="UP000799772">
    <property type="component" value="Unassembled WGS sequence"/>
</dbReference>